<protein>
    <recommendedName>
        <fullName evidence="4">Jip4</fullName>
    </recommendedName>
</protein>
<dbReference type="OrthoDB" id="843225at2759"/>
<reference evidence="2 3" key="1">
    <citation type="journal article" date="2019" name="BMC Genomics">
        <title>Chromosome level assembly and comparative genome analysis confirm lager-brewing yeasts originated from a single hybridization.</title>
        <authorList>
            <person name="Salazar A.N."/>
            <person name="Gorter de Vries A.R."/>
            <person name="van den Broek M."/>
            <person name="Brouwers N."/>
            <person name="de la Torre Cortes P."/>
            <person name="Kuijpers N.G.A."/>
            <person name="Daran J.G."/>
            <person name="Abeel T."/>
        </authorList>
    </citation>
    <scope>NUCLEOTIDE SEQUENCE [LARGE SCALE GENOMIC DNA]</scope>
    <source>
        <strain evidence="2 3">CBS 1483</strain>
    </source>
</reference>
<gene>
    <name evidence="2" type="ORF">GRS66_004790</name>
</gene>
<dbReference type="SUPFAM" id="SSF52402">
    <property type="entry name" value="Adenine nucleotide alpha hydrolases-like"/>
    <property type="match status" value="1"/>
</dbReference>
<feature type="region of interest" description="Disordered" evidence="1">
    <location>
        <begin position="615"/>
        <end position="667"/>
    </location>
</feature>
<dbReference type="Proteomes" id="UP000501346">
    <property type="component" value="Chromosome ScXV-ScXI"/>
</dbReference>
<evidence type="ECO:0008006" key="4">
    <source>
        <dbReference type="Google" id="ProtNLM"/>
    </source>
</evidence>
<dbReference type="AlphaFoldDB" id="A0A6C1E0D0"/>
<evidence type="ECO:0000313" key="3">
    <source>
        <dbReference type="Proteomes" id="UP000501346"/>
    </source>
</evidence>
<evidence type="ECO:0000313" key="2">
    <source>
        <dbReference type="EMBL" id="QID82370.1"/>
    </source>
</evidence>
<evidence type="ECO:0000256" key="1">
    <source>
        <dbReference type="SAM" id="MobiDB-lite"/>
    </source>
</evidence>
<feature type="compositionally biased region" description="Low complexity" evidence="1">
    <location>
        <begin position="684"/>
        <end position="702"/>
    </location>
</feature>
<organism evidence="2 3">
    <name type="scientific">Saccharomyces pastorianus</name>
    <name type="common">Lager yeast</name>
    <name type="synonym">Saccharomyces cerevisiae x Saccharomyces eubayanus</name>
    <dbReference type="NCBI Taxonomy" id="27292"/>
    <lineage>
        <taxon>Eukaryota</taxon>
        <taxon>Fungi</taxon>
        <taxon>Dikarya</taxon>
        <taxon>Ascomycota</taxon>
        <taxon>Saccharomycotina</taxon>
        <taxon>Saccharomycetes</taxon>
        <taxon>Saccharomycetales</taxon>
        <taxon>Saccharomycetaceae</taxon>
        <taxon>Saccharomyces</taxon>
    </lineage>
</organism>
<proteinExistence type="predicted"/>
<name>A0A6C1E0D0_SACPS</name>
<accession>A0A6C1E0D0</accession>
<feature type="compositionally biased region" description="Low complexity" evidence="1">
    <location>
        <begin position="653"/>
        <end position="667"/>
    </location>
</feature>
<feature type="compositionally biased region" description="Basic and acidic residues" evidence="1">
    <location>
        <begin position="615"/>
        <end position="625"/>
    </location>
</feature>
<feature type="compositionally biased region" description="Basic residues" evidence="1">
    <location>
        <begin position="713"/>
        <end position="723"/>
    </location>
</feature>
<keyword evidence="3" id="KW-1185">Reference proteome</keyword>
<sequence length="730" mass="83401">MISVCPQNDLQKCYRSLTFDVSGQQFEERNEQNLKKRAKKKGSFQPSVAFDTVPSTAGYSSIDDSREGFKGVPVPNYYTMEECYDDETDSFSPNLQYYLRDTFQSSPFLNTRKENKSESSSFPMRSSKLLEKNSDIKKYFLVSKNGKIVRRDYPSTPVIVNETLMINRFEKNWIKLWRQRKLQINERLNDKKKWFTYPELIFSEERIKPLYRGDDSAPCTKEQKRKHKILQQKVGYPNNPKTIVCHINGKKHTWVALDWTVYKFARNLDHIVVITTLPKLISNRKKTAKDDTEWAPGYQKEVIDQKLNDIFDYILQLVKVVKISVKITLEIIVGKIKKSLVDVINVYTPDFLVLATLKHERNENLITYKSKKLTDVFPVSYPIPTFVVPSKRMYSFELNLQREVNEHYVSKNHMKRERTDVESMSSSMFKKNTISDISSHISVDSYAEDFKRQGYIKKQFNTSNDSIPRKLTGLAQHSRRKITGDIEKLQDDEKDRECTKEKLLLKKIDIIIRESLKSSLAIETLPGKNVSQSSHGDQISSFKNALIGNGSKNTKFRKSLIPYSSSEEQNTTTTIKLSSSPTSQIKFATSVKHKDGRAALGKAKNLPDIRHSISFDKENSFDPSDKSSSVDNSIPLRKVKSAGALRKVKTNDSSSSAGSKKSSSSFSTVNTFTGGGVGIFKVFKSGNSSGNKSSSRRNSSSGDVFESDDRNDKKKKKKKKKKSLFLFGKI</sequence>
<dbReference type="EMBL" id="CP048996">
    <property type="protein sequence ID" value="QID82370.1"/>
    <property type="molecule type" value="Genomic_DNA"/>
</dbReference>
<feature type="region of interest" description="Disordered" evidence="1">
    <location>
        <begin position="684"/>
        <end position="730"/>
    </location>
</feature>